<name>A0A8K0XM57_9AGAR</name>
<evidence type="ECO:0000313" key="3">
    <source>
        <dbReference type="Proteomes" id="UP000813824"/>
    </source>
</evidence>
<proteinExistence type="predicted"/>
<comment type="caution">
    <text evidence="2">The sequence shown here is derived from an EMBL/GenBank/DDBJ whole genome shotgun (WGS) entry which is preliminary data.</text>
</comment>
<feature type="compositionally biased region" description="Acidic residues" evidence="1">
    <location>
        <begin position="573"/>
        <end position="582"/>
    </location>
</feature>
<feature type="compositionally biased region" description="Basic and acidic residues" evidence="1">
    <location>
        <begin position="588"/>
        <end position="621"/>
    </location>
</feature>
<dbReference type="Gene3D" id="1.20.1280.50">
    <property type="match status" value="1"/>
</dbReference>
<dbReference type="AlphaFoldDB" id="A0A8K0XM57"/>
<keyword evidence="3" id="KW-1185">Reference proteome</keyword>
<accession>A0A8K0XM57</accession>
<evidence type="ECO:0008006" key="4">
    <source>
        <dbReference type="Google" id="ProtNLM"/>
    </source>
</evidence>
<gene>
    <name evidence="2" type="ORF">BXZ70DRAFT_1039298</name>
</gene>
<dbReference type="Proteomes" id="UP000813824">
    <property type="component" value="Unassembled WGS sequence"/>
</dbReference>
<reference evidence="2" key="1">
    <citation type="journal article" date="2021" name="New Phytol.">
        <title>Evolutionary innovations through gain and loss of genes in the ectomycorrhizal Boletales.</title>
        <authorList>
            <person name="Wu G."/>
            <person name="Miyauchi S."/>
            <person name="Morin E."/>
            <person name="Kuo A."/>
            <person name="Drula E."/>
            <person name="Varga T."/>
            <person name="Kohler A."/>
            <person name="Feng B."/>
            <person name="Cao Y."/>
            <person name="Lipzen A."/>
            <person name="Daum C."/>
            <person name="Hundley H."/>
            <person name="Pangilinan J."/>
            <person name="Johnson J."/>
            <person name="Barry K."/>
            <person name="LaButti K."/>
            <person name="Ng V."/>
            <person name="Ahrendt S."/>
            <person name="Min B."/>
            <person name="Choi I.G."/>
            <person name="Park H."/>
            <person name="Plett J.M."/>
            <person name="Magnuson J."/>
            <person name="Spatafora J.W."/>
            <person name="Nagy L.G."/>
            <person name="Henrissat B."/>
            <person name="Grigoriev I.V."/>
            <person name="Yang Z.L."/>
            <person name="Xu J."/>
            <person name="Martin F.M."/>
        </authorList>
    </citation>
    <scope>NUCLEOTIDE SEQUENCE</scope>
    <source>
        <strain evidence="2">KKN 215</strain>
    </source>
</reference>
<sequence>MSLVEIFQSIKSLSGALATIAQAGRPDPTPTIHQILDARKDLLTVINQLSALHNRFIPIHKLPTEILVHIFEYLLQDGRRCSLNGLYRFEEHPSLRWVPTAPLINAEWSTHRNWVSFRQVCQRWRLILQATPSLANTIIIDDTRGHDNDTLRLLLHSATAPLEIHIAALESRSWDILRHAMPRVQILRAHCYKTSRDVTLLTEDSVAPLLEEVDITVDQNNFQLHDTFFQVVKLPDPDSVPRLRQVIVHNILGWNHKYRGKKYSNLTHLCIIGAAHEYCGIGLAMVLQSVPRVEVLYLGKADGLLQNTQVRPPDDEKDNLEVVPLKSLREMRIAGLTLNHLLLTLLTRLALPRGLFMAVSNGTGYSLPASPFAFLPKDTSCLPSSEDITSLSLSYSETQDIMLSGPSGSFCHGLEPNLRTIDIFPDPSDHFVFPSQNLTELWLTDRKILRGYRSRNAHPQWSKLFLQLPAVQQLNIDFEVRSSTLVTDTLQWILTDGQSSEAAIPPMAVTSVIPLPSLQRLWIRGPARSIYYQCASLVTIMQKRRVLLDVHDRIEPVLTDLLIVINPRGEGYEEIEDLDDPDAAVPEGKMKDSQRRDGSEERGASGVDHSIDTVEQEKSPDEQSGTTRKPVIEAIRERLAEINGRRVVQDVVFADVFPSDAPKPPERDFVRRGRTDWYYSF</sequence>
<protein>
    <recommendedName>
        <fullName evidence="4">F-box domain-containing protein</fullName>
    </recommendedName>
</protein>
<dbReference type="EMBL" id="JAEVFJ010000031">
    <property type="protein sequence ID" value="KAH8092649.1"/>
    <property type="molecule type" value="Genomic_DNA"/>
</dbReference>
<organism evidence="2 3">
    <name type="scientific">Cristinia sonorae</name>
    <dbReference type="NCBI Taxonomy" id="1940300"/>
    <lineage>
        <taxon>Eukaryota</taxon>
        <taxon>Fungi</taxon>
        <taxon>Dikarya</taxon>
        <taxon>Basidiomycota</taxon>
        <taxon>Agaricomycotina</taxon>
        <taxon>Agaricomycetes</taxon>
        <taxon>Agaricomycetidae</taxon>
        <taxon>Agaricales</taxon>
        <taxon>Pleurotineae</taxon>
        <taxon>Stephanosporaceae</taxon>
        <taxon>Cristinia</taxon>
    </lineage>
</organism>
<dbReference type="OrthoDB" id="3365698at2759"/>
<evidence type="ECO:0000256" key="1">
    <source>
        <dbReference type="SAM" id="MobiDB-lite"/>
    </source>
</evidence>
<feature type="region of interest" description="Disordered" evidence="1">
    <location>
        <begin position="573"/>
        <end position="630"/>
    </location>
</feature>
<evidence type="ECO:0000313" key="2">
    <source>
        <dbReference type="EMBL" id="KAH8092649.1"/>
    </source>
</evidence>